<dbReference type="Pfam" id="PF04548">
    <property type="entry name" value="AIG1"/>
    <property type="match status" value="2"/>
</dbReference>
<dbReference type="CDD" id="cd01852">
    <property type="entry name" value="AIG1"/>
    <property type="match status" value="1"/>
</dbReference>
<dbReference type="PANTHER" id="PTHR10903:SF188">
    <property type="entry name" value="GTPASE IMAP FAMILY MEMBER 2-LIKE-RELATED"/>
    <property type="match status" value="1"/>
</dbReference>
<keyword evidence="2" id="KW-0547">Nucleotide-binding</keyword>
<dbReference type="InterPro" id="IPR045058">
    <property type="entry name" value="GIMA/IAN/Toc"/>
</dbReference>
<evidence type="ECO:0000313" key="8">
    <source>
        <dbReference type="Proteomes" id="UP000694427"/>
    </source>
</evidence>
<dbReference type="SUPFAM" id="SSF52540">
    <property type="entry name" value="P-loop containing nucleoside triphosphate hydrolases"/>
    <property type="match status" value="2"/>
</dbReference>
<feature type="region of interest" description="Disordered" evidence="5">
    <location>
        <begin position="234"/>
        <end position="263"/>
    </location>
</feature>
<evidence type="ECO:0000313" key="7">
    <source>
        <dbReference type="Ensembl" id="ENSCCRP00010117747.1"/>
    </source>
</evidence>
<feature type="domain" description="AIG1-type G" evidence="6">
    <location>
        <begin position="43"/>
        <end position="243"/>
    </location>
</feature>
<evidence type="ECO:0000259" key="6">
    <source>
        <dbReference type="PROSITE" id="PS51720"/>
    </source>
</evidence>
<gene>
    <name evidence="7" type="primary">LOC122136443</name>
</gene>
<dbReference type="Proteomes" id="UP000694427">
    <property type="component" value="Unplaced"/>
</dbReference>
<dbReference type="Gene3D" id="3.40.50.300">
    <property type="entry name" value="P-loop containing nucleotide triphosphate hydrolases"/>
    <property type="match status" value="2"/>
</dbReference>
<evidence type="ECO:0000256" key="1">
    <source>
        <dbReference type="ARBA" id="ARBA00008535"/>
    </source>
</evidence>
<feature type="domain" description="AIG1-type G" evidence="6">
    <location>
        <begin position="270"/>
        <end position="470"/>
    </location>
</feature>
<keyword evidence="4" id="KW-0175">Coiled coil</keyword>
<sequence>MSIFFLQEGFSWGSRHRSVFRFKMASGPETFPEMSASSSSSDDAVVRILLMGRRGSGKSSSGNTILGERKFKVQKHKKKNESEVCEGQTQIRGQQVAVIDCPDLLDPDLNEEQLEMMKEQLFSGCSAGLSSVLLTVPLEEPLQNEEEILDYIKCLFGAEVQKNIMILFTHEDELEDLDQTIDEYLQDHSDLQRLVTECAGNFHCLNNKCKGKSQVEELLQKIERIMMEHRGKFMVEQRRRSESKDTPDINFPGESPAADPDETDVIPVRKNQIRLVLLGKTGVGKSATGNTIIGRNVFKSSISSNSETKQCQSETAVRMGKEISVTDTPGLYDNKLSEDKIIDEVGKCITLSSPGPHAFIIVIKLGRFTEEEKNTIKELKEVFGEQIEKYSMIIFTHKDQLEKKNMTIEQFLQESDPELKELVQSCGNRFFCLDNESAGYPQIKDLIGKIETMVDKNASHFTNEMFEEAEKYIQEIQKQNLHEKVKQFKQKNKRVNQSEWQKMYRRLVEESRREALRGAIAHLYIAADDHVMLDIPKEKQSEIKEAESKRISRRKAVRLAFRATGTLAAQKMCRVQ</sequence>
<dbReference type="FunFam" id="3.40.50.300:FF:000366">
    <property type="entry name" value="GTPase, IMAP family member 2"/>
    <property type="match status" value="1"/>
</dbReference>
<organism evidence="7 8">
    <name type="scientific">Cyprinus carpio</name>
    <name type="common">Common carp</name>
    <dbReference type="NCBI Taxonomy" id="7962"/>
    <lineage>
        <taxon>Eukaryota</taxon>
        <taxon>Metazoa</taxon>
        <taxon>Chordata</taxon>
        <taxon>Craniata</taxon>
        <taxon>Vertebrata</taxon>
        <taxon>Euteleostomi</taxon>
        <taxon>Actinopterygii</taxon>
        <taxon>Neopterygii</taxon>
        <taxon>Teleostei</taxon>
        <taxon>Ostariophysi</taxon>
        <taxon>Cypriniformes</taxon>
        <taxon>Cyprinidae</taxon>
        <taxon>Cyprininae</taxon>
        <taxon>Cyprinus</taxon>
    </lineage>
</organism>
<dbReference type="InterPro" id="IPR027417">
    <property type="entry name" value="P-loop_NTPase"/>
</dbReference>
<feature type="compositionally biased region" description="Basic and acidic residues" evidence="5">
    <location>
        <begin position="234"/>
        <end position="247"/>
    </location>
</feature>
<dbReference type="PROSITE" id="PS51720">
    <property type="entry name" value="G_AIG1"/>
    <property type="match status" value="2"/>
</dbReference>
<proteinExistence type="inferred from homology"/>
<dbReference type="AlphaFoldDB" id="A0A8C1RN44"/>
<evidence type="ECO:0000256" key="3">
    <source>
        <dbReference type="ARBA" id="ARBA00023134"/>
    </source>
</evidence>
<protein>
    <recommendedName>
        <fullName evidence="6">AIG1-type G domain-containing protein</fullName>
    </recommendedName>
</protein>
<dbReference type="InterPro" id="IPR006703">
    <property type="entry name" value="G_AIG1"/>
</dbReference>
<dbReference type="Ensembl" id="ENSCCRT00010130832.1">
    <property type="protein sequence ID" value="ENSCCRP00010117747.1"/>
    <property type="gene ID" value="ENSCCRG00010051598.1"/>
</dbReference>
<comment type="similarity">
    <text evidence="1">Belongs to the TRAFAC class TrmE-Era-EngA-EngB-Septin-like GTPase superfamily. AIG1/Toc34/Toc159-like paraseptin GTPase family. IAN subfamily.</text>
</comment>
<keyword evidence="3" id="KW-0342">GTP-binding</keyword>
<name>A0A8C1RN44_CYPCA</name>
<accession>A0A8C1RN44</accession>
<evidence type="ECO:0000256" key="2">
    <source>
        <dbReference type="ARBA" id="ARBA00022741"/>
    </source>
</evidence>
<evidence type="ECO:0000256" key="4">
    <source>
        <dbReference type="SAM" id="Coils"/>
    </source>
</evidence>
<dbReference type="GO" id="GO:0005525">
    <property type="term" value="F:GTP binding"/>
    <property type="evidence" value="ECO:0007669"/>
    <property type="project" value="UniProtKB-KW"/>
</dbReference>
<keyword evidence="8" id="KW-1185">Reference proteome</keyword>
<dbReference type="PANTHER" id="PTHR10903">
    <property type="entry name" value="GTPASE, IMAP FAMILY MEMBER-RELATED"/>
    <property type="match status" value="1"/>
</dbReference>
<evidence type="ECO:0000256" key="5">
    <source>
        <dbReference type="SAM" id="MobiDB-lite"/>
    </source>
</evidence>
<feature type="coiled-coil region" evidence="4">
    <location>
        <begin position="167"/>
        <end position="194"/>
    </location>
</feature>
<reference evidence="7" key="2">
    <citation type="submission" date="2025-09" db="UniProtKB">
        <authorList>
            <consortium name="Ensembl"/>
        </authorList>
    </citation>
    <scope>IDENTIFICATION</scope>
</reference>
<reference evidence="7" key="1">
    <citation type="submission" date="2025-08" db="UniProtKB">
        <authorList>
            <consortium name="Ensembl"/>
        </authorList>
    </citation>
    <scope>IDENTIFICATION</scope>
</reference>